<dbReference type="EMBL" id="CAJVQB010001531">
    <property type="protein sequence ID" value="CAG8539761.1"/>
    <property type="molecule type" value="Genomic_DNA"/>
</dbReference>
<comment type="caution">
    <text evidence="1">The sequence shown here is derived from an EMBL/GenBank/DDBJ whole genome shotgun (WGS) entry which is preliminary data.</text>
</comment>
<protein>
    <submittedName>
        <fullName evidence="1">10661_t:CDS:1</fullName>
    </submittedName>
</protein>
<organism evidence="1 2">
    <name type="scientific">Gigaspora margarita</name>
    <dbReference type="NCBI Taxonomy" id="4874"/>
    <lineage>
        <taxon>Eukaryota</taxon>
        <taxon>Fungi</taxon>
        <taxon>Fungi incertae sedis</taxon>
        <taxon>Mucoromycota</taxon>
        <taxon>Glomeromycotina</taxon>
        <taxon>Glomeromycetes</taxon>
        <taxon>Diversisporales</taxon>
        <taxon>Gigasporaceae</taxon>
        <taxon>Gigaspora</taxon>
    </lineage>
</organism>
<evidence type="ECO:0000313" key="1">
    <source>
        <dbReference type="EMBL" id="CAG8539761.1"/>
    </source>
</evidence>
<sequence length="109" mass="13167">MKISPSHKTLHKRVCDKMKSMLNIEARQELRYWIGTWRLIELFHITRCPANILVVTSRYLTRTENTKYDQVLKDLLNDDNAYHKTPKFNEILLQKLRNRFIYFVSDLLI</sequence>
<gene>
    <name evidence="1" type="ORF">GMARGA_LOCUS4024</name>
</gene>
<dbReference type="Proteomes" id="UP000789901">
    <property type="component" value="Unassembled WGS sequence"/>
</dbReference>
<name>A0ABM8W6P9_GIGMA</name>
<accession>A0ABM8W6P9</accession>
<evidence type="ECO:0000313" key="2">
    <source>
        <dbReference type="Proteomes" id="UP000789901"/>
    </source>
</evidence>
<reference evidence="1 2" key="1">
    <citation type="submission" date="2021-06" db="EMBL/GenBank/DDBJ databases">
        <authorList>
            <person name="Kallberg Y."/>
            <person name="Tangrot J."/>
            <person name="Rosling A."/>
        </authorList>
    </citation>
    <scope>NUCLEOTIDE SEQUENCE [LARGE SCALE GENOMIC DNA]</scope>
    <source>
        <strain evidence="1 2">120-4 pot B 10/14</strain>
    </source>
</reference>
<keyword evidence="2" id="KW-1185">Reference proteome</keyword>
<proteinExistence type="predicted"/>